<reference evidence="2 3" key="1">
    <citation type="submission" date="2018-03" db="EMBL/GenBank/DDBJ databases">
        <title>Candida pseudohaemulonii genome assembly and annotation.</title>
        <authorList>
            <person name="Munoz J.F."/>
            <person name="Gade L.G."/>
            <person name="Chow N.A."/>
            <person name="Litvintseva A.P."/>
            <person name="Loparev V.N."/>
            <person name="Cuomo C.A."/>
        </authorList>
    </citation>
    <scope>NUCLEOTIDE SEQUENCE [LARGE SCALE GENOMIC DNA]</scope>
    <source>
        <strain evidence="2 3">B12108</strain>
    </source>
</reference>
<dbReference type="RefSeq" id="XP_024711667.1">
    <property type="nucleotide sequence ID" value="XM_024860110.1"/>
</dbReference>
<sequence length="354" mass="40943">MVQEADLKQQAEQLGLSVDSIDELLKLGGDLCKGEVDSDKVKAAQKHALLDSLKVKRFHKLYKQWENQRRDDFIEKEVRAYNKKYAQVTRLHTELAELDEQYQDMKKSVLLPAFNFLRQTLQEFEQGRLLEGFEENSLISLDSLYSLDPSTQTPPDYQTFNKLMNLEFRLRTISQIKYEVLLRVRTHLASKNSQWAKRDVLLNDFLRSVREKIDEVKKIRTAESQDLRDVDADLDIDFSDDEDHEKEDDDKDDEEKDGDEHDKEHDAEDNDNEEDGKEGEDGSGNVDSHMETENEFAEDNDGNDSEEAGDHQENADEPDGEDAQQDEADTHEENIDDREETPALDAEPTDMLID</sequence>
<evidence type="ECO:0000256" key="1">
    <source>
        <dbReference type="SAM" id="MobiDB-lite"/>
    </source>
</evidence>
<dbReference type="Proteomes" id="UP000241107">
    <property type="component" value="Unassembled WGS sequence"/>
</dbReference>
<feature type="compositionally biased region" description="Acidic residues" evidence="1">
    <location>
        <begin position="293"/>
        <end position="307"/>
    </location>
</feature>
<dbReference type="EMBL" id="PYFQ01000018">
    <property type="protein sequence ID" value="PSK35131.1"/>
    <property type="molecule type" value="Genomic_DNA"/>
</dbReference>
<feature type="compositionally biased region" description="Acidic residues" evidence="1">
    <location>
        <begin position="267"/>
        <end position="278"/>
    </location>
</feature>
<feature type="compositionally biased region" description="Acidic residues" evidence="1">
    <location>
        <begin position="232"/>
        <end position="257"/>
    </location>
</feature>
<dbReference type="GeneID" id="36568181"/>
<name>A0A2P7YGP1_9ASCO</name>
<protein>
    <submittedName>
        <fullName evidence="2">Uncharacterized protein</fullName>
    </submittedName>
</protein>
<evidence type="ECO:0000313" key="2">
    <source>
        <dbReference type="EMBL" id="PSK35131.1"/>
    </source>
</evidence>
<evidence type="ECO:0000313" key="3">
    <source>
        <dbReference type="Proteomes" id="UP000241107"/>
    </source>
</evidence>
<feature type="compositionally biased region" description="Acidic residues" evidence="1">
    <location>
        <begin position="315"/>
        <end position="339"/>
    </location>
</feature>
<comment type="caution">
    <text evidence="2">The sequence shown here is derived from an EMBL/GenBank/DDBJ whole genome shotgun (WGS) entry which is preliminary data.</text>
</comment>
<gene>
    <name evidence="2" type="ORF">C7M61_004794</name>
</gene>
<dbReference type="AlphaFoldDB" id="A0A2P7YGP1"/>
<keyword evidence="3" id="KW-1185">Reference proteome</keyword>
<feature type="region of interest" description="Disordered" evidence="1">
    <location>
        <begin position="231"/>
        <end position="354"/>
    </location>
</feature>
<dbReference type="VEuPathDB" id="FungiDB:C7M61_004794"/>
<accession>A0A2P7YGP1</accession>
<organism evidence="2 3">
    <name type="scientific">Candidozyma pseudohaemuli</name>
    <dbReference type="NCBI Taxonomy" id="418784"/>
    <lineage>
        <taxon>Eukaryota</taxon>
        <taxon>Fungi</taxon>
        <taxon>Dikarya</taxon>
        <taxon>Ascomycota</taxon>
        <taxon>Saccharomycotina</taxon>
        <taxon>Pichiomycetes</taxon>
        <taxon>Metschnikowiaceae</taxon>
        <taxon>Candidozyma</taxon>
    </lineage>
</organism>
<dbReference type="OrthoDB" id="4094291at2759"/>
<proteinExistence type="predicted"/>